<evidence type="ECO:0000313" key="1">
    <source>
        <dbReference type="EMBL" id="EDP17709.1"/>
    </source>
</evidence>
<gene>
    <name evidence="1" type="ORF">CLOBOL_01949</name>
</gene>
<dbReference type="PaxDb" id="411902-CLOBOL_01949"/>
<dbReference type="EMBL" id="ABCC02000021">
    <property type="protein sequence ID" value="EDP17709.1"/>
    <property type="molecule type" value="Genomic_DNA"/>
</dbReference>
<dbReference type="Proteomes" id="UP000005396">
    <property type="component" value="Unassembled WGS sequence"/>
</dbReference>
<evidence type="ECO:0000313" key="2">
    <source>
        <dbReference type="Proteomes" id="UP000005396"/>
    </source>
</evidence>
<accession>A8RML6</accession>
<organism evidence="1 2">
    <name type="scientific">Enterocloster bolteae (strain ATCC BAA-613 / DSM 15670 / CCUG 46953 / JCM 12243 / WAL 16351)</name>
    <name type="common">Clostridium bolteae</name>
    <dbReference type="NCBI Taxonomy" id="411902"/>
    <lineage>
        <taxon>Bacteria</taxon>
        <taxon>Bacillati</taxon>
        <taxon>Bacillota</taxon>
        <taxon>Clostridia</taxon>
        <taxon>Lachnospirales</taxon>
        <taxon>Lachnospiraceae</taxon>
        <taxon>Enterocloster</taxon>
    </lineage>
</organism>
<comment type="caution">
    <text evidence="1">The sequence shown here is derived from an EMBL/GenBank/DDBJ whole genome shotgun (WGS) entry which is preliminary data.</text>
</comment>
<name>A8RML6_ENTBW</name>
<reference evidence="1 2" key="2">
    <citation type="submission" date="2007-09" db="EMBL/GenBank/DDBJ databases">
        <title>Draft genome sequence of Clostridium bolteae (ATCC BAA-613).</title>
        <authorList>
            <person name="Sudarsanam P."/>
            <person name="Ley R."/>
            <person name="Guruge J."/>
            <person name="Turnbaugh P.J."/>
            <person name="Mahowald M."/>
            <person name="Liep D."/>
            <person name="Gordon J."/>
        </authorList>
    </citation>
    <scope>NUCLEOTIDE SEQUENCE [LARGE SCALE GENOMIC DNA]</scope>
    <source>
        <strain evidence="2">ATCC BAA-613 / DSM 15670 / CCUG 46953 / JCM 12243 / WAL 16351</strain>
    </source>
</reference>
<dbReference type="AlphaFoldDB" id="A8RML6"/>
<sequence length="38" mass="4698">MGSCFSMHVFRNMWQIKYYIKKSFLCCKCHRKIGMFMI</sequence>
<dbReference type="HOGENOM" id="CLU_3326478_0_0_9"/>
<protein>
    <submittedName>
        <fullName evidence="1">Uncharacterized protein</fullName>
    </submittedName>
</protein>
<reference evidence="1 2" key="1">
    <citation type="submission" date="2007-08" db="EMBL/GenBank/DDBJ databases">
        <authorList>
            <person name="Fulton L."/>
            <person name="Clifton S."/>
            <person name="Fulton B."/>
            <person name="Xu J."/>
            <person name="Minx P."/>
            <person name="Pepin K.H."/>
            <person name="Johnson M."/>
            <person name="Thiruvilangam P."/>
            <person name="Bhonagiri V."/>
            <person name="Nash W.E."/>
            <person name="Mardis E.R."/>
            <person name="Wilson R.K."/>
        </authorList>
    </citation>
    <scope>NUCLEOTIDE SEQUENCE [LARGE SCALE GENOMIC DNA]</scope>
    <source>
        <strain evidence="2">ATCC BAA-613 / DSM 15670 / CCUG 46953 / JCM 12243 / WAL 16351</strain>
    </source>
</reference>
<proteinExistence type="predicted"/>